<dbReference type="SUPFAM" id="SSF64307">
    <property type="entry name" value="SirA-like"/>
    <property type="match status" value="1"/>
</dbReference>
<dbReference type="GeneID" id="95644813"/>
<gene>
    <name evidence="3" type="ORF">D1869_10640</name>
    <name evidence="2" type="ORF">HNQ62_002347</name>
</gene>
<dbReference type="PANTHER" id="PTHR33279">
    <property type="entry name" value="SULFUR CARRIER PROTEIN YEDF-RELATED"/>
    <property type="match status" value="1"/>
</dbReference>
<evidence type="ECO:0000313" key="2">
    <source>
        <dbReference type="EMBL" id="MBB5254573.1"/>
    </source>
</evidence>
<dbReference type="EMBL" id="CP045484">
    <property type="protein sequence ID" value="QGR17593.1"/>
    <property type="molecule type" value="Genomic_DNA"/>
</dbReference>
<dbReference type="RefSeq" id="WP_156015074.1">
    <property type="nucleotide sequence ID" value="NZ_AP031374.1"/>
</dbReference>
<organism evidence="3 4">
    <name type="scientific">Sulfurisphaera ohwakuensis</name>
    <dbReference type="NCBI Taxonomy" id="69656"/>
    <lineage>
        <taxon>Archaea</taxon>
        <taxon>Thermoproteota</taxon>
        <taxon>Thermoprotei</taxon>
        <taxon>Sulfolobales</taxon>
        <taxon>Sulfolobaceae</taxon>
        <taxon>Sulfurisphaera</taxon>
    </lineage>
</organism>
<dbReference type="GO" id="GO:0016740">
    <property type="term" value="F:transferase activity"/>
    <property type="evidence" value="ECO:0007669"/>
    <property type="project" value="UniProtKB-KW"/>
</dbReference>
<dbReference type="Proteomes" id="UP000427373">
    <property type="component" value="Chromosome"/>
</dbReference>
<dbReference type="Gene3D" id="3.30.110.40">
    <property type="entry name" value="TusA-like domain"/>
    <property type="match status" value="1"/>
</dbReference>
<dbReference type="Pfam" id="PF01206">
    <property type="entry name" value="TusA"/>
    <property type="match status" value="1"/>
</dbReference>
<keyword evidence="4" id="KW-1185">Reference proteome</keyword>
<reference evidence="3 4" key="1">
    <citation type="submission" date="2019-10" db="EMBL/GenBank/DDBJ databases">
        <title>Genome Sequences from Six Type Strain Members of the Archaeal Family Sulfolobaceae: Acidianus ambivalens, Acidianus infernus, Metallosphaera prunae, Stygiolobus azoricus, Sulfolobus metallicus, and Sulfurisphaera ohwakuensis.</title>
        <authorList>
            <person name="Counts J.A."/>
            <person name="Kelly R.M."/>
        </authorList>
    </citation>
    <scope>NUCLEOTIDE SEQUENCE [LARGE SCALE GENOMIC DNA]</scope>
    <source>
        <strain evidence="3 4">TA-1</strain>
    </source>
</reference>
<dbReference type="InterPro" id="IPR001455">
    <property type="entry name" value="TusA-like"/>
</dbReference>
<dbReference type="AlphaFoldDB" id="A0A650CIJ3"/>
<evidence type="ECO:0000313" key="4">
    <source>
        <dbReference type="Proteomes" id="UP000427373"/>
    </source>
</evidence>
<dbReference type="KEGG" id="soh:D1869_10640"/>
<reference evidence="2 5" key="2">
    <citation type="submission" date="2020-08" db="EMBL/GenBank/DDBJ databases">
        <title>Genomic Encyclopedia of Type Strains, Phase IV (KMG-IV): sequencing the most valuable type-strain genomes for metagenomic binning, comparative biology and taxonomic classification.</title>
        <authorList>
            <person name="Goeker M."/>
        </authorList>
    </citation>
    <scope>NUCLEOTIDE SEQUENCE [LARGE SCALE GENOMIC DNA]</scope>
    <source>
        <strain evidence="2 5">DSM 12421</strain>
    </source>
</reference>
<dbReference type="InterPro" id="IPR036868">
    <property type="entry name" value="TusA-like_sf"/>
</dbReference>
<evidence type="ECO:0000259" key="1">
    <source>
        <dbReference type="Pfam" id="PF01206"/>
    </source>
</evidence>
<evidence type="ECO:0000313" key="3">
    <source>
        <dbReference type="EMBL" id="QGR17593.1"/>
    </source>
</evidence>
<dbReference type="EMBL" id="JACHFY010000018">
    <property type="protein sequence ID" value="MBB5254573.1"/>
    <property type="molecule type" value="Genomic_DNA"/>
</dbReference>
<sequence>MEVIDATNAECPEPFMKTVAKLMSIKSGSVKVLFKDPKCVDMIKEAINLMNCKIIELTNQNGVYLMIIEKGEDSKEIKDVKLGGC</sequence>
<feature type="domain" description="UPF0033" evidence="1">
    <location>
        <begin position="3"/>
        <end position="70"/>
    </location>
</feature>
<dbReference type="Proteomes" id="UP000582213">
    <property type="component" value="Unassembled WGS sequence"/>
</dbReference>
<evidence type="ECO:0000313" key="5">
    <source>
        <dbReference type="Proteomes" id="UP000582213"/>
    </source>
</evidence>
<accession>A0A650CIJ3</accession>
<dbReference type="PANTHER" id="PTHR33279:SF18">
    <property type="entry name" value="SULFUR CARRIER PROTEIN MJ0990-RELATED"/>
    <property type="match status" value="1"/>
</dbReference>
<keyword evidence="3" id="KW-0808">Transferase</keyword>
<protein>
    <submittedName>
        <fullName evidence="3">Sulfurtransferase TusA family protein</fullName>
    </submittedName>
    <submittedName>
        <fullName evidence="2">TusA-related sulfurtransferase</fullName>
    </submittedName>
</protein>
<name>A0A650CIJ3_SULOH</name>
<dbReference type="OrthoDB" id="33202at2157"/>
<proteinExistence type="predicted"/>
<dbReference type="CDD" id="cd00291">
    <property type="entry name" value="SirA_YedF_YeeD"/>
    <property type="match status" value="1"/>
</dbReference>